<evidence type="ECO:0000313" key="9">
    <source>
        <dbReference type="EMBL" id="MCD7458832.1"/>
    </source>
</evidence>
<keyword evidence="4 7" id="KW-1133">Transmembrane helix</keyword>
<dbReference type="PANTHER" id="PTHR23511">
    <property type="entry name" value="SYNAPTIC VESICLE GLYCOPROTEIN 2"/>
    <property type="match status" value="1"/>
</dbReference>
<feature type="domain" description="Major facilitator superfamily (MFS) profile" evidence="8">
    <location>
        <begin position="26"/>
        <end position="116"/>
    </location>
</feature>
<organism evidence="9 10">
    <name type="scientific">Datura stramonium</name>
    <name type="common">Jimsonweed</name>
    <name type="synonym">Common thornapple</name>
    <dbReference type="NCBI Taxonomy" id="4076"/>
    <lineage>
        <taxon>Eukaryota</taxon>
        <taxon>Viridiplantae</taxon>
        <taxon>Streptophyta</taxon>
        <taxon>Embryophyta</taxon>
        <taxon>Tracheophyta</taxon>
        <taxon>Spermatophyta</taxon>
        <taxon>Magnoliopsida</taxon>
        <taxon>eudicotyledons</taxon>
        <taxon>Gunneridae</taxon>
        <taxon>Pentapetalae</taxon>
        <taxon>asterids</taxon>
        <taxon>lamiids</taxon>
        <taxon>Solanales</taxon>
        <taxon>Solanaceae</taxon>
        <taxon>Solanoideae</taxon>
        <taxon>Datureae</taxon>
        <taxon>Datura</taxon>
    </lineage>
</organism>
<comment type="similarity">
    <text evidence="6">Belongs to the major facilitator superfamily. Phosphate:H(+) symporter (TC 2.A.1.9) family.</text>
</comment>
<evidence type="ECO:0000256" key="2">
    <source>
        <dbReference type="ARBA" id="ARBA00022448"/>
    </source>
</evidence>
<dbReference type="PROSITE" id="PS50850">
    <property type="entry name" value="MFS"/>
    <property type="match status" value="1"/>
</dbReference>
<evidence type="ECO:0000256" key="5">
    <source>
        <dbReference type="ARBA" id="ARBA00023136"/>
    </source>
</evidence>
<reference evidence="9 10" key="1">
    <citation type="journal article" date="2021" name="BMC Genomics">
        <title>Datura genome reveals duplications of psychoactive alkaloid biosynthetic genes and high mutation rate following tissue culture.</title>
        <authorList>
            <person name="Rajewski A."/>
            <person name="Carter-House D."/>
            <person name="Stajich J."/>
            <person name="Litt A."/>
        </authorList>
    </citation>
    <scope>NUCLEOTIDE SEQUENCE [LARGE SCALE GENOMIC DNA]</scope>
    <source>
        <strain evidence="9">AR-01</strain>
    </source>
</reference>
<dbReference type="InterPro" id="IPR020846">
    <property type="entry name" value="MFS_dom"/>
</dbReference>
<dbReference type="Proteomes" id="UP000823775">
    <property type="component" value="Unassembled WGS sequence"/>
</dbReference>
<protein>
    <submittedName>
        <fullName evidence="9">Organic cation/carnitine transporter 7</fullName>
    </submittedName>
</protein>
<comment type="subcellular location">
    <subcellularLocation>
        <location evidence="1">Membrane</location>
        <topology evidence="1">Multi-pass membrane protein</topology>
    </subcellularLocation>
</comment>
<proteinExistence type="inferred from homology"/>
<name>A0ABS8SIV3_DATST</name>
<sequence length="116" mass="12587">MNDESGTYTVDEALVALGFGNFQVLVLIYAGMGWISEAMEMMLLSFVGPAVQSAWGLSTREESLLTSVVFAGMLIGAYLWGSISDKCGRRKHMSEKEVKGAKTQTDHFAVAGLIFL</sequence>
<feature type="transmembrane region" description="Helical" evidence="7">
    <location>
        <begin position="64"/>
        <end position="83"/>
    </location>
</feature>
<comment type="caution">
    <text evidence="9">The sequence shown here is derived from an EMBL/GenBank/DDBJ whole genome shotgun (WGS) entry which is preliminary data.</text>
</comment>
<evidence type="ECO:0000256" key="1">
    <source>
        <dbReference type="ARBA" id="ARBA00004141"/>
    </source>
</evidence>
<evidence type="ECO:0000256" key="6">
    <source>
        <dbReference type="ARBA" id="ARBA00044504"/>
    </source>
</evidence>
<evidence type="ECO:0000256" key="3">
    <source>
        <dbReference type="ARBA" id="ARBA00022692"/>
    </source>
</evidence>
<feature type="transmembrane region" description="Helical" evidence="7">
    <location>
        <begin position="13"/>
        <end position="34"/>
    </location>
</feature>
<evidence type="ECO:0000259" key="8">
    <source>
        <dbReference type="PROSITE" id="PS50850"/>
    </source>
</evidence>
<evidence type="ECO:0000313" key="10">
    <source>
        <dbReference type="Proteomes" id="UP000823775"/>
    </source>
</evidence>
<gene>
    <name evidence="9" type="primary">OCT7_1</name>
    <name evidence="9" type="ORF">HAX54_039358</name>
</gene>
<dbReference type="Gene3D" id="1.20.1250.20">
    <property type="entry name" value="MFS general substrate transporter like domains"/>
    <property type="match status" value="1"/>
</dbReference>
<dbReference type="SUPFAM" id="SSF103473">
    <property type="entry name" value="MFS general substrate transporter"/>
    <property type="match status" value="1"/>
</dbReference>
<dbReference type="PANTHER" id="PTHR23511:SF5">
    <property type="entry name" value="MAJOR FACILITATOR-TYPE TRANSPORTER HXNZ-RELATED"/>
    <property type="match status" value="1"/>
</dbReference>
<dbReference type="EMBL" id="JACEIK010000545">
    <property type="protein sequence ID" value="MCD7458832.1"/>
    <property type="molecule type" value="Genomic_DNA"/>
</dbReference>
<keyword evidence="3 7" id="KW-0812">Transmembrane</keyword>
<keyword evidence="10" id="KW-1185">Reference proteome</keyword>
<dbReference type="InterPro" id="IPR036259">
    <property type="entry name" value="MFS_trans_sf"/>
</dbReference>
<accession>A0ABS8SIV3</accession>
<keyword evidence="5 7" id="KW-0472">Membrane</keyword>
<evidence type="ECO:0000256" key="7">
    <source>
        <dbReference type="SAM" id="Phobius"/>
    </source>
</evidence>
<evidence type="ECO:0000256" key="4">
    <source>
        <dbReference type="ARBA" id="ARBA00022989"/>
    </source>
</evidence>
<keyword evidence="2" id="KW-0813">Transport</keyword>